<dbReference type="Proteomes" id="UP000287385">
    <property type="component" value="Unassembled WGS sequence"/>
</dbReference>
<dbReference type="EMBL" id="BDEV01000065">
    <property type="protein sequence ID" value="GCD62584.1"/>
    <property type="molecule type" value="Genomic_DNA"/>
</dbReference>
<evidence type="ECO:0000313" key="2">
    <source>
        <dbReference type="Proteomes" id="UP000287385"/>
    </source>
</evidence>
<reference evidence="1 2" key="1">
    <citation type="submission" date="2016-06" db="EMBL/GenBank/DDBJ databases">
        <title>Acetobacter pasteurianus NBRC 3278 whole genome sequencing project.</title>
        <authorList>
            <person name="Matsutani M."/>
            <person name="Shiwa Y."/>
            <person name="Okamoto-Kainuma A."/>
            <person name="Ishikawa M."/>
            <person name="Koizumi Y."/>
            <person name="Yoshikawa H."/>
            <person name="Yakushi T."/>
            <person name="Matsushita K."/>
        </authorList>
    </citation>
    <scope>NUCLEOTIDE SEQUENCE [LARGE SCALE GENOMIC DNA]</scope>
    <source>
        <strain evidence="1 2">NBRC 3278</strain>
    </source>
</reference>
<protein>
    <submittedName>
        <fullName evidence="1">Transposase</fullName>
    </submittedName>
</protein>
<dbReference type="AlphaFoldDB" id="A0A401X413"/>
<organism evidence="1 2">
    <name type="scientific">Acetobacter pasteurianus NBRC 3278</name>
    <dbReference type="NCBI Taxonomy" id="1226660"/>
    <lineage>
        <taxon>Bacteria</taxon>
        <taxon>Pseudomonadati</taxon>
        <taxon>Pseudomonadota</taxon>
        <taxon>Alphaproteobacteria</taxon>
        <taxon>Acetobacterales</taxon>
        <taxon>Acetobacteraceae</taxon>
        <taxon>Acetobacter</taxon>
    </lineage>
</organism>
<proteinExistence type="predicted"/>
<keyword evidence="2" id="KW-1185">Reference proteome</keyword>
<accession>A0A401X413</accession>
<sequence>MTEQSIDAGVPFRWVATNSIYGVSDEKHTLRHAGISYVLAIKGNHWFGSWATEPLIAEETKDSTAKLPDQAWHRLSAGSGTKGKRLYDWTYLPMADLNAEEFDCSSPKPRTRGLLIRRNFANKDST</sequence>
<name>A0A401X413_ACEPA</name>
<evidence type="ECO:0000313" key="1">
    <source>
        <dbReference type="EMBL" id="GCD62584.1"/>
    </source>
</evidence>
<comment type="caution">
    <text evidence="1">The sequence shown here is derived from an EMBL/GenBank/DDBJ whole genome shotgun (WGS) entry which is preliminary data.</text>
</comment>
<gene>
    <name evidence="1" type="ORF">NBRC3278_1677</name>
</gene>